<dbReference type="InterPro" id="IPR038607">
    <property type="entry name" value="PhoD-like_sf"/>
</dbReference>
<reference evidence="2 3" key="1">
    <citation type="submission" date="2024-05" db="EMBL/GenBank/DDBJ databases">
        <title>A draft genome resource for the thread blight pathogen Marasmius tenuissimus strain MS-2.</title>
        <authorList>
            <person name="Yulfo-Soto G.E."/>
            <person name="Baruah I.K."/>
            <person name="Amoako-Attah I."/>
            <person name="Bukari Y."/>
            <person name="Meinhardt L.W."/>
            <person name="Bailey B.A."/>
            <person name="Cohen S.P."/>
        </authorList>
    </citation>
    <scope>NUCLEOTIDE SEQUENCE [LARGE SCALE GENOMIC DNA]</scope>
    <source>
        <strain evidence="2 3">MS-2</strain>
    </source>
</reference>
<organism evidence="2 3">
    <name type="scientific">Marasmius tenuissimus</name>
    <dbReference type="NCBI Taxonomy" id="585030"/>
    <lineage>
        <taxon>Eukaryota</taxon>
        <taxon>Fungi</taxon>
        <taxon>Dikarya</taxon>
        <taxon>Basidiomycota</taxon>
        <taxon>Agaricomycotina</taxon>
        <taxon>Agaricomycetes</taxon>
        <taxon>Agaricomycetidae</taxon>
        <taxon>Agaricales</taxon>
        <taxon>Marasmiineae</taxon>
        <taxon>Marasmiaceae</taxon>
        <taxon>Marasmius</taxon>
    </lineage>
</organism>
<name>A0ABR2ZYI2_9AGAR</name>
<dbReference type="EMBL" id="JBBXMP010000042">
    <property type="protein sequence ID" value="KAL0065853.1"/>
    <property type="molecule type" value="Genomic_DNA"/>
</dbReference>
<accession>A0ABR2ZYI2</accession>
<dbReference type="Gene3D" id="3.60.21.70">
    <property type="entry name" value="PhoD-like phosphatase"/>
    <property type="match status" value="1"/>
</dbReference>
<dbReference type="InterPro" id="IPR029052">
    <property type="entry name" value="Metallo-depent_PP-like"/>
</dbReference>
<sequence length="532" mass="60021">MLSSISRLSSAFASVYMKYLTWLFLRKLPLGYRFLPKIQAALAVFLVSFALQPKLKTRHRSIPILLGVATNDTITNLITVALNLGSLLCCMDFIYRAHLLHPADQLSFSRVGFVTSSTAKIVIGHSGASSIVNFNFTYADSSTNDTISITDLQIQPQDASTITVLLDSLSPSSNYIYSTSLGHAGSFSTPEGNPAVLRFISTSCMKPFYPYNPLKHALSLEGFQHLSAYLSHSSTPTQDFIFFLGDFIYSDLPTAPYPYTREYFTALYRQIYASPDYTQTLRDTPWLHIFDDHEIINDYHPSMSLHITGDADPQELYKNAISPFVHYQHLANPAPYSPDVFYYTFSRGPASFFVLDTRTYRSEPARKGASMLGSEQLNALKGWIGSAKNKGKWKVVVSGVPFTQNWKGGQDAFDSWGGYLEEREEILLELWKAGGGMIISGDRHEHATVNYSPPFESGYSVIEFSTSPLSFFYQPFAREYLRENEDTDETIHHEWEGVSKFGVFEIEESVVRFKLLIEGVEKWTYEWAMTTA</sequence>
<protein>
    <recommendedName>
        <fullName evidence="1">PhoD-like phosphatase metallophosphatase domain-containing protein</fullName>
    </recommendedName>
</protein>
<dbReference type="InterPro" id="IPR052900">
    <property type="entry name" value="Phospholipid_Metab_Enz"/>
</dbReference>
<comment type="caution">
    <text evidence="2">The sequence shown here is derived from an EMBL/GenBank/DDBJ whole genome shotgun (WGS) entry which is preliminary data.</text>
</comment>
<dbReference type="CDD" id="cd07389">
    <property type="entry name" value="MPP_PhoD"/>
    <property type="match status" value="1"/>
</dbReference>
<dbReference type="PANTHER" id="PTHR43606:SF2">
    <property type="entry name" value="ALKALINE PHOSPHATASE FAMILY PROTEIN (AFU_ORTHOLOGUE AFUA_5G03860)"/>
    <property type="match status" value="1"/>
</dbReference>
<evidence type="ECO:0000259" key="1">
    <source>
        <dbReference type="Pfam" id="PF09423"/>
    </source>
</evidence>
<gene>
    <name evidence="2" type="ORF">AAF712_007156</name>
</gene>
<evidence type="ECO:0000313" key="2">
    <source>
        <dbReference type="EMBL" id="KAL0065853.1"/>
    </source>
</evidence>
<dbReference type="PANTHER" id="PTHR43606">
    <property type="entry name" value="PHOSPHATASE, PUTATIVE (AFU_ORTHOLOGUE AFUA_6G08710)-RELATED"/>
    <property type="match status" value="1"/>
</dbReference>
<dbReference type="SUPFAM" id="SSF56300">
    <property type="entry name" value="Metallo-dependent phosphatases"/>
    <property type="match status" value="1"/>
</dbReference>
<dbReference type="Pfam" id="PF09423">
    <property type="entry name" value="PhoD"/>
    <property type="match status" value="1"/>
</dbReference>
<dbReference type="Proteomes" id="UP001437256">
    <property type="component" value="Unassembled WGS sequence"/>
</dbReference>
<feature type="domain" description="PhoD-like phosphatase metallophosphatase" evidence="1">
    <location>
        <begin position="226"/>
        <end position="506"/>
    </location>
</feature>
<dbReference type="InterPro" id="IPR018946">
    <property type="entry name" value="PhoD-like_MPP"/>
</dbReference>
<keyword evidence="3" id="KW-1185">Reference proteome</keyword>
<proteinExistence type="predicted"/>
<evidence type="ECO:0000313" key="3">
    <source>
        <dbReference type="Proteomes" id="UP001437256"/>
    </source>
</evidence>